<dbReference type="GO" id="GO:0003676">
    <property type="term" value="F:nucleic acid binding"/>
    <property type="evidence" value="ECO:0007669"/>
    <property type="project" value="InterPro"/>
</dbReference>
<evidence type="ECO:0000256" key="2">
    <source>
        <dbReference type="ARBA" id="ARBA00022741"/>
    </source>
</evidence>
<dbReference type="Pfam" id="PF00270">
    <property type="entry name" value="DEAD"/>
    <property type="match status" value="1"/>
</dbReference>
<dbReference type="EMBL" id="KN831796">
    <property type="protein sequence ID" value="KIM37589.1"/>
    <property type="molecule type" value="Genomic_DNA"/>
</dbReference>
<keyword evidence="2" id="KW-0547">Nucleotide-binding</keyword>
<dbReference type="InterPro" id="IPR027417">
    <property type="entry name" value="P-loop_NTPase"/>
</dbReference>
<feature type="compositionally biased region" description="Basic and acidic residues" evidence="7">
    <location>
        <begin position="31"/>
        <end position="82"/>
    </location>
</feature>
<keyword evidence="11" id="KW-1185">Reference proteome</keyword>
<feature type="region of interest" description="Disordered" evidence="7">
    <location>
        <begin position="31"/>
        <end position="209"/>
    </location>
</feature>
<feature type="compositionally biased region" description="Acidic residues" evidence="7">
    <location>
        <begin position="429"/>
        <end position="442"/>
    </location>
</feature>
<keyword evidence="3" id="KW-0378">Hydrolase</keyword>
<feature type="domain" description="Helicase ATP-binding" evidence="8">
    <location>
        <begin position="277"/>
        <end position="561"/>
    </location>
</feature>
<feature type="domain" description="Helicase C-terminal" evidence="9">
    <location>
        <begin position="588"/>
        <end position="757"/>
    </location>
</feature>
<dbReference type="SMART" id="SM00487">
    <property type="entry name" value="DEXDc"/>
    <property type="match status" value="1"/>
</dbReference>
<dbReference type="GO" id="GO:0016787">
    <property type="term" value="F:hydrolase activity"/>
    <property type="evidence" value="ECO:0007669"/>
    <property type="project" value="UniProtKB-KW"/>
</dbReference>
<dbReference type="OrthoDB" id="10256233at2759"/>
<feature type="region of interest" description="Disordered" evidence="7">
    <location>
        <begin position="222"/>
        <end position="244"/>
    </location>
</feature>
<evidence type="ECO:0000256" key="7">
    <source>
        <dbReference type="SAM" id="MobiDB-lite"/>
    </source>
</evidence>
<dbReference type="AlphaFoldDB" id="A0A0C3BZZ0"/>
<evidence type="ECO:0000256" key="5">
    <source>
        <dbReference type="ARBA" id="ARBA00022840"/>
    </source>
</evidence>
<evidence type="ECO:0000313" key="10">
    <source>
        <dbReference type="EMBL" id="KIM37589.1"/>
    </source>
</evidence>
<keyword evidence="5" id="KW-0067">ATP-binding</keyword>
<dbReference type="Proteomes" id="UP000053424">
    <property type="component" value="Unassembled WGS sequence"/>
</dbReference>
<proteinExistence type="predicted"/>
<dbReference type="STRING" id="686832.A0A0C3BZZ0"/>
<dbReference type="InterPro" id="IPR011545">
    <property type="entry name" value="DEAD/DEAH_box_helicase_dom"/>
</dbReference>
<evidence type="ECO:0000256" key="4">
    <source>
        <dbReference type="ARBA" id="ARBA00022806"/>
    </source>
</evidence>
<dbReference type="GO" id="GO:0003724">
    <property type="term" value="F:RNA helicase activity"/>
    <property type="evidence" value="ECO:0007669"/>
    <property type="project" value="UniProtKB-EC"/>
</dbReference>
<name>A0A0C3BZZ0_HEBCY</name>
<organism evidence="10 11">
    <name type="scientific">Hebeloma cylindrosporum</name>
    <dbReference type="NCBI Taxonomy" id="76867"/>
    <lineage>
        <taxon>Eukaryota</taxon>
        <taxon>Fungi</taxon>
        <taxon>Dikarya</taxon>
        <taxon>Basidiomycota</taxon>
        <taxon>Agaricomycotina</taxon>
        <taxon>Agaricomycetes</taxon>
        <taxon>Agaricomycetidae</taxon>
        <taxon>Agaricales</taxon>
        <taxon>Agaricineae</taxon>
        <taxon>Hymenogastraceae</taxon>
        <taxon>Hebeloma</taxon>
    </lineage>
</organism>
<evidence type="ECO:0000256" key="6">
    <source>
        <dbReference type="ARBA" id="ARBA00047984"/>
    </source>
</evidence>
<gene>
    <name evidence="10" type="ORF">M413DRAFT_448388</name>
</gene>
<dbReference type="HOGENOM" id="CLU_003041_18_1_1"/>
<dbReference type="InterPro" id="IPR014001">
    <property type="entry name" value="Helicase_ATP-bd"/>
</dbReference>
<evidence type="ECO:0000256" key="3">
    <source>
        <dbReference type="ARBA" id="ARBA00022801"/>
    </source>
</evidence>
<feature type="compositionally biased region" description="Basic and acidic residues" evidence="7">
    <location>
        <begin position="93"/>
        <end position="116"/>
    </location>
</feature>
<evidence type="ECO:0000259" key="8">
    <source>
        <dbReference type="PROSITE" id="PS51192"/>
    </source>
</evidence>
<feature type="region of interest" description="Disordered" evidence="7">
    <location>
        <begin position="641"/>
        <end position="671"/>
    </location>
</feature>
<reference evidence="10 11" key="1">
    <citation type="submission" date="2014-04" db="EMBL/GenBank/DDBJ databases">
        <authorList>
            <consortium name="DOE Joint Genome Institute"/>
            <person name="Kuo A."/>
            <person name="Gay G."/>
            <person name="Dore J."/>
            <person name="Kohler A."/>
            <person name="Nagy L.G."/>
            <person name="Floudas D."/>
            <person name="Copeland A."/>
            <person name="Barry K.W."/>
            <person name="Cichocki N."/>
            <person name="Veneault-Fourrey C."/>
            <person name="LaButti K."/>
            <person name="Lindquist E.A."/>
            <person name="Lipzen A."/>
            <person name="Lundell T."/>
            <person name="Morin E."/>
            <person name="Murat C."/>
            <person name="Sun H."/>
            <person name="Tunlid A."/>
            <person name="Henrissat B."/>
            <person name="Grigoriev I.V."/>
            <person name="Hibbett D.S."/>
            <person name="Martin F."/>
            <person name="Nordberg H.P."/>
            <person name="Cantor M.N."/>
            <person name="Hua S.X."/>
        </authorList>
    </citation>
    <scope>NUCLEOTIDE SEQUENCE [LARGE SCALE GENOMIC DNA]</scope>
    <source>
        <strain evidence="11">h7</strain>
    </source>
</reference>
<accession>A0A0C3BZZ0</accession>
<dbReference type="EC" id="3.6.4.13" evidence="1"/>
<evidence type="ECO:0000256" key="1">
    <source>
        <dbReference type="ARBA" id="ARBA00012552"/>
    </source>
</evidence>
<reference evidence="11" key="2">
    <citation type="submission" date="2015-01" db="EMBL/GenBank/DDBJ databases">
        <title>Evolutionary Origins and Diversification of the Mycorrhizal Mutualists.</title>
        <authorList>
            <consortium name="DOE Joint Genome Institute"/>
            <consortium name="Mycorrhizal Genomics Consortium"/>
            <person name="Kohler A."/>
            <person name="Kuo A."/>
            <person name="Nagy L.G."/>
            <person name="Floudas D."/>
            <person name="Copeland A."/>
            <person name="Barry K.W."/>
            <person name="Cichocki N."/>
            <person name="Veneault-Fourrey C."/>
            <person name="LaButti K."/>
            <person name="Lindquist E.A."/>
            <person name="Lipzen A."/>
            <person name="Lundell T."/>
            <person name="Morin E."/>
            <person name="Murat C."/>
            <person name="Riley R."/>
            <person name="Ohm R."/>
            <person name="Sun H."/>
            <person name="Tunlid A."/>
            <person name="Henrissat B."/>
            <person name="Grigoriev I.V."/>
            <person name="Hibbett D.S."/>
            <person name="Martin F."/>
        </authorList>
    </citation>
    <scope>NUCLEOTIDE SEQUENCE [LARGE SCALE GENOMIC DNA]</scope>
    <source>
        <strain evidence="11">h7</strain>
    </source>
</reference>
<evidence type="ECO:0000313" key="11">
    <source>
        <dbReference type="Proteomes" id="UP000053424"/>
    </source>
</evidence>
<feature type="compositionally biased region" description="Basic and acidic residues" evidence="7">
    <location>
        <begin position="180"/>
        <end position="193"/>
    </location>
</feature>
<dbReference type="SMART" id="SM00490">
    <property type="entry name" value="HELICc"/>
    <property type="match status" value="1"/>
</dbReference>
<protein>
    <recommendedName>
        <fullName evidence="1">RNA helicase</fullName>
        <ecNumber evidence="1">3.6.4.13</ecNumber>
    </recommendedName>
</protein>
<feature type="compositionally biased region" description="Basic and acidic residues" evidence="7">
    <location>
        <begin position="644"/>
        <end position="665"/>
    </location>
</feature>
<sequence length="757" mass="83638">MTSLYQRLRMCRRLPGCRGLHCTAIAAAKGEKFGRRSTRYKETQAANKEKEPESTPRKPAREPFTRDELPHTNRRPVPDRKPLSKLPSSSSGRQDHPPGRREPLQPWRSHGERGAVSREYPGPPTDSGEPPTPWRSRGETSSPAVRNGRLGTSRKDGPPQSSRNYAGRGLNAQNPVSEGYSERSRALRSRDTPTKLTVPGASSEPDLHDEFYYPPDRISVVAPSTSTKGKSKADESLPESFTSPPLLPGLVNSLHEMLGTDARPTPIQSLSIKCLLQNSSSGWREYLLASETGSGKSIAYLLPLLQHLKQAEIAGKELPPPVSHRLLNPRGLILAPTHELSRQLSGFAKSLLHEVKLRVLCSSQANVKSSRPKESTASKMASFFQDVENDSTGAFEVSKSNHPVSLVVGTPMKLLEMVRGRGWDRKEESEEMEQEDEKNDDENSPKPRRGRDKVIHFGRWKSKPELGLANVEWVIVDEADVLFDPDFQETTRTLLADISAARGHPVPVLPASSLSSPNASAPIVPTPEPITYPFNLILTSATIPKSLNTYLEKYHPKLIRLASPRLHHLPKTLQTEHVSWTGGNKFADILRRIKKIWAEDAAFSKGSGGLSKVLLFCNKSTKVVEFSAYLTEQGIKNVAMTSQSEHRGRGSNKHLEGFLRKKDDAEGATSTATSSDVKEVLHVMVTTSILSRGLDFSPDIKHVFIVDEPRNTIDFLHRAGRTGRAGQQGKVVIFGKLKGRGSQRARDTRKRIGTLAA</sequence>
<dbReference type="CDD" id="cd18787">
    <property type="entry name" value="SF2_C_DEAD"/>
    <property type="match status" value="1"/>
</dbReference>
<evidence type="ECO:0000259" key="9">
    <source>
        <dbReference type="PROSITE" id="PS51194"/>
    </source>
</evidence>
<dbReference type="SUPFAM" id="SSF52540">
    <property type="entry name" value="P-loop containing nucleoside triphosphate hydrolases"/>
    <property type="match status" value="1"/>
</dbReference>
<dbReference type="InterPro" id="IPR001650">
    <property type="entry name" value="Helicase_C-like"/>
</dbReference>
<feature type="region of interest" description="Disordered" evidence="7">
    <location>
        <begin position="423"/>
        <end position="451"/>
    </location>
</feature>
<dbReference type="PROSITE" id="PS51192">
    <property type="entry name" value="HELICASE_ATP_BIND_1"/>
    <property type="match status" value="1"/>
</dbReference>
<dbReference type="GO" id="GO:0005524">
    <property type="term" value="F:ATP binding"/>
    <property type="evidence" value="ECO:0007669"/>
    <property type="project" value="UniProtKB-KW"/>
</dbReference>
<dbReference type="Gene3D" id="3.40.50.300">
    <property type="entry name" value="P-loop containing nucleotide triphosphate hydrolases"/>
    <property type="match status" value="2"/>
</dbReference>
<dbReference type="PANTHER" id="PTHR47960">
    <property type="entry name" value="DEAD-BOX ATP-DEPENDENT RNA HELICASE 50"/>
    <property type="match status" value="1"/>
</dbReference>
<dbReference type="Pfam" id="PF00271">
    <property type="entry name" value="Helicase_C"/>
    <property type="match status" value="1"/>
</dbReference>
<dbReference type="PROSITE" id="PS51194">
    <property type="entry name" value="HELICASE_CTER"/>
    <property type="match status" value="1"/>
</dbReference>
<keyword evidence="4" id="KW-0347">Helicase</keyword>
<comment type="catalytic activity">
    <reaction evidence="6">
        <text>ATP + H2O = ADP + phosphate + H(+)</text>
        <dbReference type="Rhea" id="RHEA:13065"/>
        <dbReference type="ChEBI" id="CHEBI:15377"/>
        <dbReference type="ChEBI" id="CHEBI:15378"/>
        <dbReference type="ChEBI" id="CHEBI:30616"/>
        <dbReference type="ChEBI" id="CHEBI:43474"/>
        <dbReference type="ChEBI" id="CHEBI:456216"/>
        <dbReference type="EC" id="3.6.4.13"/>
    </reaction>
</comment>